<reference evidence="1 2" key="1">
    <citation type="journal article" date="2018" name="Front. Microbiol.">
        <title>Phylogeny of Vibrio vulnificus from the Analysis of the Core-Genome: Implications for Intra-Species Taxonomy.</title>
        <authorList>
            <person name="Roig F.J."/>
            <person name="Gonzalez-Candelas F."/>
            <person name="Sanjuan E."/>
            <person name="Fouz B."/>
            <person name="Feil E.J."/>
            <person name="Llorens C."/>
            <person name="Baker-Austin C."/>
            <person name="Oliver J.D."/>
            <person name="Danin-Poleg Y."/>
            <person name="Gibas C.J."/>
            <person name="Kashi Y."/>
            <person name="Gulig P.A."/>
            <person name="Morrison S.S."/>
            <person name="Amaro C."/>
        </authorList>
    </citation>
    <scope>NUCLEOTIDE SEQUENCE [LARGE SCALE GENOMIC DNA]</scope>
    <source>
        <strain evidence="1 2">CECT4608</strain>
    </source>
</reference>
<evidence type="ECO:0000313" key="1">
    <source>
        <dbReference type="EMBL" id="POB47130.1"/>
    </source>
</evidence>
<organism evidence="1 2">
    <name type="scientific">Vibrio vulnificus</name>
    <dbReference type="NCBI Taxonomy" id="672"/>
    <lineage>
        <taxon>Bacteria</taxon>
        <taxon>Pseudomonadati</taxon>
        <taxon>Pseudomonadota</taxon>
        <taxon>Gammaproteobacteria</taxon>
        <taxon>Vibrionales</taxon>
        <taxon>Vibrionaceae</taxon>
        <taxon>Vibrio</taxon>
    </lineage>
</organism>
<comment type="caution">
    <text evidence="1">The sequence shown here is derived from an EMBL/GenBank/DDBJ whole genome shotgun (WGS) entry which is preliminary data.</text>
</comment>
<dbReference type="AlphaFoldDB" id="A0A2S3R206"/>
<proteinExistence type="predicted"/>
<dbReference type="RefSeq" id="WP_103200565.1">
    <property type="nucleotide sequence ID" value="NZ_PDGH01000101.1"/>
</dbReference>
<sequence>MDMTVVNEAQKLTKLLDDLRLLESQFNSQLNKYAMDTSENELKERHRNSVLESLTSSIASKKEEVKTQSQVVQNLIAKI</sequence>
<gene>
    <name evidence="1" type="ORF">CRN52_13710</name>
</gene>
<dbReference type="EMBL" id="PDGH01000101">
    <property type="protein sequence ID" value="POB47130.1"/>
    <property type="molecule type" value="Genomic_DNA"/>
</dbReference>
<dbReference type="Proteomes" id="UP000237466">
    <property type="component" value="Unassembled WGS sequence"/>
</dbReference>
<accession>A0A2S3R206</accession>
<evidence type="ECO:0000313" key="2">
    <source>
        <dbReference type="Proteomes" id="UP000237466"/>
    </source>
</evidence>
<protein>
    <submittedName>
        <fullName evidence="1">Uncharacterized protein</fullName>
    </submittedName>
</protein>
<name>A0A2S3R206_VIBVL</name>